<sequence length="255" mass="28531">MSGEAQALLATAALLGIRLSLLWALMMSVRDLAVPKVHLTNLERLRLWSTKDFLGDIRVFQISQLEPQLEPQLQSQLWIKLRHKLELGTKLDVKSSLTPRLDIQLSAPTWCLNLVPQLRHLDKAIHREPASITGSGFGWNADHVAAWRGAFDDFSYVGRRPSGSHNPHDQIKWDVGPLCSAAFGLQFRGCPNAAKSPRQMGYIRTPDRGGNLLGRLPVPRGPDLITRRKRSRMGSGPSEGPEQSRMARMRASRPR</sequence>
<evidence type="ECO:0000313" key="2">
    <source>
        <dbReference type="EMBL" id="KAJ7210331.1"/>
    </source>
</evidence>
<evidence type="ECO:0000256" key="1">
    <source>
        <dbReference type="SAM" id="MobiDB-lite"/>
    </source>
</evidence>
<dbReference type="Proteomes" id="UP001219525">
    <property type="component" value="Unassembled WGS sequence"/>
</dbReference>
<name>A0AAD6VE01_9AGAR</name>
<protein>
    <submittedName>
        <fullName evidence="2">Uncharacterized protein</fullName>
    </submittedName>
</protein>
<evidence type="ECO:0000313" key="3">
    <source>
        <dbReference type="Proteomes" id="UP001219525"/>
    </source>
</evidence>
<reference evidence="2" key="1">
    <citation type="submission" date="2023-03" db="EMBL/GenBank/DDBJ databases">
        <title>Massive genome expansion in bonnet fungi (Mycena s.s.) driven by repeated elements and novel gene families across ecological guilds.</title>
        <authorList>
            <consortium name="Lawrence Berkeley National Laboratory"/>
            <person name="Harder C.B."/>
            <person name="Miyauchi S."/>
            <person name="Viragh M."/>
            <person name="Kuo A."/>
            <person name="Thoen E."/>
            <person name="Andreopoulos B."/>
            <person name="Lu D."/>
            <person name="Skrede I."/>
            <person name="Drula E."/>
            <person name="Henrissat B."/>
            <person name="Morin E."/>
            <person name="Kohler A."/>
            <person name="Barry K."/>
            <person name="LaButti K."/>
            <person name="Morin E."/>
            <person name="Salamov A."/>
            <person name="Lipzen A."/>
            <person name="Mereny Z."/>
            <person name="Hegedus B."/>
            <person name="Baldrian P."/>
            <person name="Stursova M."/>
            <person name="Weitz H."/>
            <person name="Taylor A."/>
            <person name="Grigoriev I.V."/>
            <person name="Nagy L.G."/>
            <person name="Martin F."/>
            <person name="Kauserud H."/>
        </authorList>
    </citation>
    <scope>NUCLEOTIDE SEQUENCE</scope>
    <source>
        <strain evidence="2">9144</strain>
    </source>
</reference>
<organism evidence="2 3">
    <name type="scientific">Mycena pura</name>
    <dbReference type="NCBI Taxonomy" id="153505"/>
    <lineage>
        <taxon>Eukaryota</taxon>
        <taxon>Fungi</taxon>
        <taxon>Dikarya</taxon>
        <taxon>Basidiomycota</taxon>
        <taxon>Agaricomycotina</taxon>
        <taxon>Agaricomycetes</taxon>
        <taxon>Agaricomycetidae</taxon>
        <taxon>Agaricales</taxon>
        <taxon>Marasmiineae</taxon>
        <taxon>Mycenaceae</taxon>
        <taxon>Mycena</taxon>
    </lineage>
</organism>
<dbReference type="AlphaFoldDB" id="A0AAD6VE01"/>
<gene>
    <name evidence="2" type="ORF">GGX14DRAFT_625294</name>
</gene>
<comment type="caution">
    <text evidence="2">The sequence shown here is derived from an EMBL/GenBank/DDBJ whole genome shotgun (WGS) entry which is preliminary data.</text>
</comment>
<keyword evidence="3" id="KW-1185">Reference proteome</keyword>
<feature type="region of interest" description="Disordered" evidence="1">
    <location>
        <begin position="198"/>
        <end position="255"/>
    </location>
</feature>
<proteinExistence type="predicted"/>
<accession>A0AAD6VE01</accession>
<dbReference type="EMBL" id="JARJCW010000028">
    <property type="protein sequence ID" value="KAJ7210331.1"/>
    <property type="molecule type" value="Genomic_DNA"/>
</dbReference>